<organism evidence="11 12">
    <name type="scientific">Tribolium castaneum</name>
    <name type="common">Red flour beetle</name>
    <dbReference type="NCBI Taxonomy" id="7070"/>
    <lineage>
        <taxon>Eukaryota</taxon>
        <taxon>Metazoa</taxon>
        <taxon>Ecdysozoa</taxon>
        <taxon>Arthropoda</taxon>
        <taxon>Hexapoda</taxon>
        <taxon>Insecta</taxon>
        <taxon>Pterygota</taxon>
        <taxon>Neoptera</taxon>
        <taxon>Endopterygota</taxon>
        <taxon>Coleoptera</taxon>
        <taxon>Polyphaga</taxon>
        <taxon>Cucujiformia</taxon>
        <taxon>Tenebrionidae</taxon>
        <taxon>Tenebrionidae incertae sedis</taxon>
        <taxon>Tribolium</taxon>
    </lineage>
</organism>
<evidence type="ECO:0000256" key="6">
    <source>
        <dbReference type="ARBA" id="ARBA00023069"/>
    </source>
</evidence>
<dbReference type="GO" id="GO:0031514">
    <property type="term" value="C:motile cilium"/>
    <property type="evidence" value="ECO:0007669"/>
    <property type="project" value="UniProtKB-SubCell"/>
</dbReference>
<dbReference type="OrthoDB" id="294378at2759"/>
<dbReference type="InterPro" id="IPR003409">
    <property type="entry name" value="MORN"/>
</dbReference>
<dbReference type="PANTHER" id="PTHR46613">
    <property type="entry name" value="RADIAL SPOKE HEAD 10 HOMOLOG B-RELATED"/>
    <property type="match status" value="1"/>
</dbReference>
<accession>D6WLY8</accession>
<dbReference type="EMBL" id="KQ971343">
    <property type="protein sequence ID" value="EFA03382.1"/>
    <property type="molecule type" value="Genomic_DNA"/>
</dbReference>
<evidence type="ECO:0000256" key="5">
    <source>
        <dbReference type="ARBA" id="ARBA00022846"/>
    </source>
</evidence>
<dbReference type="GO" id="GO:0005930">
    <property type="term" value="C:axoneme"/>
    <property type="evidence" value="ECO:0007669"/>
    <property type="project" value="UniProtKB-SubCell"/>
</dbReference>
<evidence type="ECO:0000256" key="1">
    <source>
        <dbReference type="ARBA" id="ARBA00004230"/>
    </source>
</evidence>
<feature type="compositionally biased region" description="Polar residues" evidence="10">
    <location>
        <begin position="1"/>
        <end position="22"/>
    </location>
</feature>
<evidence type="ECO:0000313" key="11">
    <source>
        <dbReference type="EMBL" id="EFA03382.1"/>
    </source>
</evidence>
<name>D6WLY8_TRICA</name>
<comment type="subcellular location">
    <subcellularLocation>
        <location evidence="1">Cell projection</location>
        <location evidence="1">Cilium</location>
        <location evidence="1">Flagellum</location>
    </subcellularLocation>
    <subcellularLocation>
        <location evidence="2">Cytoplasm</location>
        <location evidence="2">Cytoskeleton</location>
        <location evidence="2">Cilium axoneme</location>
    </subcellularLocation>
</comment>
<dbReference type="PANTHER" id="PTHR46613:SF1">
    <property type="entry name" value="RADIAL SPOKE HEAD 10 HOMOLOG B-RELATED"/>
    <property type="match status" value="1"/>
</dbReference>
<protein>
    <submittedName>
        <fullName evidence="11">Radial spoke head 10 homolog B-like Protein</fullName>
    </submittedName>
</protein>
<evidence type="ECO:0000256" key="9">
    <source>
        <dbReference type="SAM" id="Coils"/>
    </source>
</evidence>
<keyword evidence="4" id="KW-0677">Repeat</keyword>
<dbReference type="HOGENOM" id="CLU_350988_0_0_1"/>
<keyword evidence="3" id="KW-0963">Cytoplasm</keyword>
<feature type="region of interest" description="Disordered" evidence="10">
    <location>
        <begin position="1"/>
        <end position="26"/>
    </location>
</feature>
<dbReference type="OMA" id="GSREYCE"/>
<dbReference type="PhylomeDB" id="D6WLY8"/>
<keyword evidence="9" id="KW-0175">Coiled coil</keyword>
<dbReference type="Proteomes" id="UP000007266">
    <property type="component" value="Linkage group 5"/>
</dbReference>
<dbReference type="AlphaFoldDB" id="D6WLY8"/>
<feature type="compositionally biased region" description="Basic residues" evidence="10">
    <location>
        <begin position="763"/>
        <end position="776"/>
    </location>
</feature>
<dbReference type="SUPFAM" id="SSF82185">
    <property type="entry name" value="Histone H3 K4-specific methyltransferase SET7/9 N-terminal domain"/>
    <property type="match status" value="2"/>
</dbReference>
<dbReference type="Gene3D" id="2.20.110.10">
    <property type="entry name" value="Histone H3 K4-specific methyltransferase SET7/9 N-terminal domain"/>
    <property type="match status" value="3"/>
</dbReference>
<reference evidence="11 12" key="1">
    <citation type="journal article" date="2008" name="Nature">
        <title>The genome of the model beetle and pest Tribolium castaneum.</title>
        <authorList>
            <consortium name="Tribolium Genome Sequencing Consortium"/>
            <person name="Richards S."/>
            <person name="Gibbs R.A."/>
            <person name="Weinstock G.M."/>
            <person name="Brown S.J."/>
            <person name="Denell R."/>
            <person name="Beeman R.W."/>
            <person name="Gibbs R."/>
            <person name="Beeman R.W."/>
            <person name="Brown S.J."/>
            <person name="Bucher G."/>
            <person name="Friedrich M."/>
            <person name="Grimmelikhuijzen C.J."/>
            <person name="Klingler M."/>
            <person name="Lorenzen M."/>
            <person name="Richards S."/>
            <person name="Roth S."/>
            <person name="Schroder R."/>
            <person name="Tautz D."/>
            <person name="Zdobnov E.M."/>
            <person name="Muzny D."/>
            <person name="Gibbs R.A."/>
            <person name="Weinstock G.M."/>
            <person name="Attaway T."/>
            <person name="Bell S."/>
            <person name="Buhay C.J."/>
            <person name="Chandrabose M.N."/>
            <person name="Chavez D."/>
            <person name="Clerk-Blankenburg K.P."/>
            <person name="Cree A."/>
            <person name="Dao M."/>
            <person name="Davis C."/>
            <person name="Chacko J."/>
            <person name="Dinh H."/>
            <person name="Dugan-Rocha S."/>
            <person name="Fowler G."/>
            <person name="Garner T.T."/>
            <person name="Garnes J."/>
            <person name="Gnirke A."/>
            <person name="Hawes A."/>
            <person name="Hernandez J."/>
            <person name="Hines S."/>
            <person name="Holder M."/>
            <person name="Hume J."/>
            <person name="Jhangiani S.N."/>
            <person name="Joshi V."/>
            <person name="Khan Z.M."/>
            <person name="Jackson L."/>
            <person name="Kovar C."/>
            <person name="Kowis A."/>
            <person name="Lee S."/>
            <person name="Lewis L.R."/>
            <person name="Margolis J."/>
            <person name="Morgan M."/>
            <person name="Nazareth L.V."/>
            <person name="Nguyen N."/>
            <person name="Okwuonu G."/>
            <person name="Parker D."/>
            <person name="Richards S."/>
            <person name="Ruiz S.J."/>
            <person name="Santibanez J."/>
            <person name="Savard J."/>
            <person name="Scherer S.E."/>
            <person name="Schneider B."/>
            <person name="Sodergren E."/>
            <person name="Tautz D."/>
            <person name="Vattahil S."/>
            <person name="Villasana D."/>
            <person name="White C.S."/>
            <person name="Wright R."/>
            <person name="Park Y."/>
            <person name="Beeman R.W."/>
            <person name="Lord J."/>
            <person name="Oppert B."/>
            <person name="Lorenzen M."/>
            <person name="Brown S."/>
            <person name="Wang L."/>
            <person name="Savard J."/>
            <person name="Tautz D."/>
            <person name="Richards S."/>
            <person name="Weinstock G."/>
            <person name="Gibbs R.A."/>
            <person name="Liu Y."/>
            <person name="Worley K."/>
            <person name="Weinstock G."/>
            <person name="Elsik C.G."/>
            <person name="Reese J.T."/>
            <person name="Elhaik E."/>
            <person name="Landan G."/>
            <person name="Graur D."/>
            <person name="Arensburger P."/>
            <person name="Atkinson P."/>
            <person name="Beeman R.W."/>
            <person name="Beidler J."/>
            <person name="Brown S.J."/>
            <person name="Demuth J.P."/>
            <person name="Drury D.W."/>
            <person name="Du Y.Z."/>
            <person name="Fujiwara H."/>
            <person name="Lorenzen M."/>
            <person name="Maselli V."/>
            <person name="Osanai M."/>
            <person name="Park Y."/>
            <person name="Robertson H.M."/>
            <person name="Tu Z."/>
            <person name="Wang J.J."/>
            <person name="Wang S."/>
            <person name="Richards S."/>
            <person name="Song H."/>
            <person name="Zhang L."/>
            <person name="Sodergren E."/>
            <person name="Werner D."/>
            <person name="Stanke M."/>
            <person name="Morgenstern B."/>
            <person name="Solovyev V."/>
            <person name="Kosarev P."/>
            <person name="Brown G."/>
            <person name="Chen H.C."/>
            <person name="Ermolaeva O."/>
            <person name="Hlavina W."/>
            <person name="Kapustin Y."/>
            <person name="Kiryutin B."/>
            <person name="Kitts P."/>
            <person name="Maglott D."/>
            <person name="Pruitt K."/>
            <person name="Sapojnikov V."/>
            <person name="Souvorov A."/>
            <person name="Mackey A.J."/>
            <person name="Waterhouse R.M."/>
            <person name="Wyder S."/>
            <person name="Zdobnov E.M."/>
            <person name="Zdobnov E.M."/>
            <person name="Wyder S."/>
            <person name="Kriventseva E.V."/>
            <person name="Kadowaki T."/>
            <person name="Bork P."/>
            <person name="Aranda M."/>
            <person name="Bao R."/>
            <person name="Beermann A."/>
            <person name="Berns N."/>
            <person name="Bolognesi R."/>
            <person name="Bonneton F."/>
            <person name="Bopp D."/>
            <person name="Brown S.J."/>
            <person name="Bucher G."/>
            <person name="Butts T."/>
            <person name="Chaumot A."/>
            <person name="Denell R.E."/>
            <person name="Ferrier D.E."/>
            <person name="Friedrich M."/>
            <person name="Gordon C.M."/>
            <person name="Jindra M."/>
            <person name="Klingler M."/>
            <person name="Lan Q."/>
            <person name="Lattorff H.M."/>
            <person name="Laudet V."/>
            <person name="von Levetsow C."/>
            <person name="Liu Z."/>
            <person name="Lutz R."/>
            <person name="Lynch J.A."/>
            <person name="da Fonseca R.N."/>
            <person name="Posnien N."/>
            <person name="Reuter R."/>
            <person name="Roth S."/>
            <person name="Savard J."/>
            <person name="Schinko J.B."/>
            <person name="Schmitt C."/>
            <person name="Schoppmeier M."/>
            <person name="Schroder R."/>
            <person name="Shippy T.D."/>
            <person name="Simonnet F."/>
            <person name="Marques-Souza H."/>
            <person name="Tautz D."/>
            <person name="Tomoyasu Y."/>
            <person name="Trauner J."/>
            <person name="Van der Zee M."/>
            <person name="Vervoort M."/>
            <person name="Wittkopp N."/>
            <person name="Wimmer E.A."/>
            <person name="Yang X."/>
            <person name="Jones A.K."/>
            <person name="Sattelle D.B."/>
            <person name="Ebert P.R."/>
            <person name="Nelson D."/>
            <person name="Scott J.G."/>
            <person name="Beeman R.W."/>
            <person name="Muthukrishnan S."/>
            <person name="Kramer K.J."/>
            <person name="Arakane Y."/>
            <person name="Beeman R.W."/>
            <person name="Zhu Q."/>
            <person name="Hogenkamp D."/>
            <person name="Dixit R."/>
            <person name="Oppert B."/>
            <person name="Jiang H."/>
            <person name="Zou Z."/>
            <person name="Marshall J."/>
            <person name="Elpidina E."/>
            <person name="Vinokurov K."/>
            <person name="Oppert C."/>
            <person name="Zou Z."/>
            <person name="Evans J."/>
            <person name="Lu Z."/>
            <person name="Zhao P."/>
            <person name="Sumathipala N."/>
            <person name="Altincicek B."/>
            <person name="Vilcinskas A."/>
            <person name="Williams M."/>
            <person name="Hultmark D."/>
            <person name="Hetru C."/>
            <person name="Jiang H."/>
            <person name="Grimmelikhuijzen C.J."/>
            <person name="Hauser F."/>
            <person name="Cazzamali G."/>
            <person name="Williamson M."/>
            <person name="Park Y."/>
            <person name="Li B."/>
            <person name="Tanaka Y."/>
            <person name="Predel R."/>
            <person name="Neupert S."/>
            <person name="Schachtner J."/>
            <person name="Verleyen P."/>
            <person name="Raible F."/>
            <person name="Bork P."/>
            <person name="Friedrich M."/>
            <person name="Walden K.K."/>
            <person name="Robertson H.M."/>
            <person name="Angeli S."/>
            <person name="Foret S."/>
            <person name="Bucher G."/>
            <person name="Schuetz S."/>
            <person name="Maleszka R."/>
            <person name="Wimmer E.A."/>
            <person name="Beeman R.W."/>
            <person name="Lorenzen M."/>
            <person name="Tomoyasu Y."/>
            <person name="Miller S.C."/>
            <person name="Grossmann D."/>
            <person name="Bucher G."/>
        </authorList>
    </citation>
    <scope>NUCLEOTIDE SEQUENCE [LARGE SCALE GENOMIC DNA]</scope>
    <source>
        <strain evidence="11 12">Georgia GA2</strain>
    </source>
</reference>
<dbReference type="Pfam" id="PF02493">
    <property type="entry name" value="MORN"/>
    <property type="match status" value="9"/>
</dbReference>
<evidence type="ECO:0000256" key="3">
    <source>
        <dbReference type="ARBA" id="ARBA00022490"/>
    </source>
</evidence>
<evidence type="ECO:0000256" key="4">
    <source>
        <dbReference type="ARBA" id="ARBA00022737"/>
    </source>
</evidence>
<reference evidence="11 12" key="2">
    <citation type="journal article" date="2010" name="Nucleic Acids Res.">
        <title>BeetleBase in 2010: revisions to provide comprehensive genomic information for Tribolium castaneum.</title>
        <authorList>
            <person name="Kim H.S."/>
            <person name="Murphy T."/>
            <person name="Xia J."/>
            <person name="Caragea D."/>
            <person name="Park Y."/>
            <person name="Beeman R.W."/>
            <person name="Lorenzen M.D."/>
            <person name="Butcher S."/>
            <person name="Manak J.R."/>
            <person name="Brown S.J."/>
        </authorList>
    </citation>
    <scope>GENOME REANNOTATION</scope>
    <source>
        <strain evidence="11 12">Georgia GA2</strain>
    </source>
</reference>
<evidence type="ECO:0000256" key="10">
    <source>
        <dbReference type="SAM" id="MobiDB-lite"/>
    </source>
</evidence>
<feature type="coiled-coil region" evidence="9">
    <location>
        <begin position="52"/>
        <end position="79"/>
    </location>
</feature>
<evidence type="ECO:0000256" key="2">
    <source>
        <dbReference type="ARBA" id="ARBA00004430"/>
    </source>
</evidence>
<evidence type="ECO:0000313" key="12">
    <source>
        <dbReference type="Proteomes" id="UP000007266"/>
    </source>
</evidence>
<dbReference type="eggNOG" id="KOG0231">
    <property type="taxonomic scope" value="Eukaryota"/>
</dbReference>
<feature type="region of interest" description="Disordered" evidence="10">
    <location>
        <begin position="742"/>
        <end position="776"/>
    </location>
</feature>
<evidence type="ECO:0000256" key="7">
    <source>
        <dbReference type="ARBA" id="ARBA00023212"/>
    </source>
</evidence>
<gene>
    <name evidence="11" type="primary">AUGUSTUS-3.0.2_13368</name>
    <name evidence="11" type="ORF">TcasGA2_TC013368</name>
</gene>
<keyword evidence="7" id="KW-0206">Cytoskeleton</keyword>
<dbReference type="SMART" id="SM00698">
    <property type="entry name" value="MORN"/>
    <property type="match status" value="8"/>
</dbReference>
<keyword evidence="8" id="KW-0966">Cell projection</keyword>
<sequence length="776" mass="88729">MSLSRSASATPKPSKGTISGGDSEQRFPEIKTMEDVIAQFFNQIVQFVIEDMVVVEKKEEALEEKKESLVKDYKELKAEDLVDAEVKWASGSKVALSKKSSSRGLKSGRPGSSFASNLDAIKEEISEASRSKTSTTASSSLQDKIEDEYEAKIIFTNGNVYEGTISKQTMNGKGRYIWNDGTVYEGDFVDGFPTGKGEMTLPDLSHYEGEFNQGLFHGHGFLNIVSTPTFYSGEWRNGCKHGQGWLLYEPEDWYEGGWAYNLKDGFGVRFYKNGAKYRGSWREGKYDGCGTLIWENNDFYDGEWKKGLMHGQGEYIWGAFYNEAFAFPPQTIYRGSWEKGKRCGEGIMHFGDDTGLRLQGIWDQDFKHGDGLLICGNGRVVQQNLLFQFDKPKPKTDSRWSIRNFYYSHILDVPVFTAPEYVDVGFYVEIILSKLNDIPDEKFNLLRTYEEKCIRFTITRNLPKLKDLYKDYATMAAKIKLDYDPIMIRLFLWQLYKDMGLSKRISITRADEILAENPRSCLVSIHDPFEPIYFWQFLMSIIGIALSTGSLEETYDKSIDGGVCAFIVQKFLDEVIFSKAPDHQSTILMNYLDLAPIKAVYALYKKIGEPHSARTFLKQTCTKKGESPVACHLELRLQKARPLFGTNIVPLDEHITYEKERVADFDEKIRHHWTNLFDFRHLGPRNVMRCLATACPLVMDDNLVVNVDYPLTFLEFYETLLTCIFMVLELELKKEQKILSQSITPAPSVPSSPKVKTVESKKKLPKEKKQKKKKKK</sequence>
<evidence type="ECO:0000256" key="8">
    <source>
        <dbReference type="ARBA" id="ARBA00023273"/>
    </source>
</evidence>
<dbReference type="KEGG" id="tca:663585"/>
<keyword evidence="6" id="KW-0969">Cilium</keyword>
<keyword evidence="5" id="KW-0282">Flagellum</keyword>
<dbReference type="STRING" id="7070.D6WLY8"/>
<proteinExistence type="predicted"/>
<dbReference type="InParanoid" id="D6WLY8"/>
<keyword evidence="12" id="KW-1185">Reference proteome</keyword>